<dbReference type="OrthoDB" id="2290585at2759"/>
<evidence type="ECO:0000313" key="2">
    <source>
        <dbReference type="Proteomes" id="UP000077051"/>
    </source>
</evidence>
<sequence length="400" mass="45430">MIPIDEKQQADQGKDYLYRITEGTQDVEHTEQMDDTQDDDISYASCPSTLLTANTFVPTPSKELIKSNTSNIKSAKQVNASMPESKSMNIMTTAFSCEATCLHHLTYKLQNRDEDYRQFDLDKLDIVLNPSGVLKIQCTLLLNGLEGSLDYPSWFQVIFDNVMQKCRFKSANKQNEEKGHYRYQVEKAFVTTPISYVLDRQAPYGTLDTLEVLLDFSSPKTKEFHANWKRKLTLETMSEYLEDVLTMLLIKKTCHLYPLIFSSAYAKRLTQSLSYLPHIAKSLQQIYVTSRSTMSVTNHAFSESIEQKMDIIQKNVGIMRPFKTDEEPTAASTEDKVKAITKNDTISEQLTLGMYYSLRNDSKAKPNTNATAIDPPNALCSIARLWSVTCSTGTHDDDLM</sequence>
<dbReference type="EMBL" id="AMYB01000003">
    <property type="protein sequence ID" value="OAD04416.1"/>
    <property type="molecule type" value="Genomic_DNA"/>
</dbReference>
<evidence type="ECO:0000313" key="1">
    <source>
        <dbReference type="EMBL" id="OAD04416.1"/>
    </source>
</evidence>
<accession>A0A168M5J2</accession>
<dbReference type="VEuPathDB" id="FungiDB:MUCCIDRAFT_108238"/>
<keyword evidence="2" id="KW-1185">Reference proteome</keyword>
<dbReference type="AlphaFoldDB" id="A0A168M5J2"/>
<proteinExistence type="predicted"/>
<comment type="caution">
    <text evidence="1">The sequence shown here is derived from an EMBL/GenBank/DDBJ whole genome shotgun (WGS) entry which is preliminary data.</text>
</comment>
<name>A0A168M5J2_MUCCL</name>
<reference evidence="1 2" key="1">
    <citation type="submission" date="2015-06" db="EMBL/GenBank/DDBJ databases">
        <title>Expansion of signal transduction pathways in fungi by whole-genome duplication.</title>
        <authorList>
            <consortium name="DOE Joint Genome Institute"/>
            <person name="Corrochano L.M."/>
            <person name="Kuo A."/>
            <person name="Marcet-Houben M."/>
            <person name="Polaino S."/>
            <person name="Salamov A."/>
            <person name="Villalobos J.M."/>
            <person name="Alvarez M.I."/>
            <person name="Avalos J."/>
            <person name="Benito E.P."/>
            <person name="Benoit I."/>
            <person name="Burger G."/>
            <person name="Camino L.P."/>
            <person name="Canovas D."/>
            <person name="Cerda-Olmedo E."/>
            <person name="Cheng J.-F."/>
            <person name="Dominguez A."/>
            <person name="Elias M."/>
            <person name="Eslava A.P."/>
            <person name="Glaser F."/>
            <person name="Grimwood J."/>
            <person name="Gutierrez G."/>
            <person name="Heitman J."/>
            <person name="Henrissat B."/>
            <person name="Iturriaga E.A."/>
            <person name="Lang B.F."/>
            <person name="Lavin J.L."/>
            <person name="Lee S."/>
            <person name="Li W."/>
            <person name="Lindquist E."/>
            <person name="Lopez-Garcia S."/>
            <person name="Luque E.M."/>
            <person name="Marcos A.T."/>
            <person name="Martin J."/>
            <person name="Mccluskey K."/>
            <person name="Medina H.R."/>
            <person name="Miralles-Duran A."/>
            <person name="Miyazaki A."/>
            <person name="Munoz-Torres E."/>
            <person name="Oguiza J.A."/>
            <person name="Ohm R."/>
            <person name="Olmedo M."/>
            <person name="Orejas M."/>
            <person name="Ortiz-Castellanos L."/>
            <person name="Pisabarro A.G."/>
            <person name="Rodriguez-Romero J."/>
            <person name="Ruiz-Herrera J."/>
            <person name="Ruiz-Vazquez R."/>
            <person name="Sanz C."/>
            <person name="Schackwitz W."/>
            <person name="Schmutz J."/>
            <person name="Shahriari M."/>
            <person name="Shelest E."/>
            <person name="Silva-Franco F."/>
            <person name="Soanes D."/>
            <person name="Syed K."/>
            <person name="Tagua V.G."/>
            <person name="Talbot N.J."/>
            <person name="Thon M."/>
            <person name="De Vries R.P."/>
            <person name="Wiebenga A."/>
            <person name="Yadav J.S."/>
            <person name="Braun E.L."/>
            <person name="Baker S."/>
            <person name="Garre V."/>
            <person name="Horwitz B."/>
            <person name="Torres-Martinez S."/>
            <person name="Idnurm A."/>
            <person name="Herrera-Estrella A."/>
            <person name="Gabaldon T."/>
            <person name="Grigoriev I.V."/>
        </authorList>
    </citation>
    <scope>NUCLEOTIDE SEQUENCE [LARGE SCALE GENOMIC DNA]</scope>
    <source>
        <strain evidence="1 2">CBS 277.49</strain>
    </source>
</reference>
<protein>
    <submittedName>
        <fullName evidence="1">Uncharacterized protein</fullName>
    </submittedName>
</protein>
<organism evidence="1 2">
    <name type="scientific">Mucor lusitanicus CBS 277.49</name>
    <dbReference type="NCBI Taxonomy" id="747725"/>
    <lineage>
        <taxon>Eukaryota</taxon>
        <taxon>Fungi</taxon>
        <taxon>Fungi incertae sedis</taxon>
        <taxon>Mucoromycota</taxon>
        <taxon>Mucoromycotina</taxon>
        <taxon>Mucoromycetes</taxon>
        <taxon>Mucorales</taxon>
        <taxon>Mucorineae</taxon>
        <taxon>Mucoraceae</taxon>
        <taxon>Mucor</taxon>
    </lineage>
</organism>
<dbReference type="Proteomes" id="UP000077051">
    <property type="component" value="Unassembled WGS sequence"/>
</dbReference>
<gene>
    <name evidence="1" type="ORF">MUCCIDRAFT_108238</name>
</gene>